<dbReference type="InterPro" id="IPR036188">
    <property type="entry name" value="FAD/NAD-bd_sf"/>
</dbReference>
<keyword evidence="4" id="KW-0503">Monooxygenase</keyword>
<reference evidence="6 7" key="1">
    <citation type="submission" date="2023-08" db="EMBL/GenBank/DDBJ databases">
        <title>Black Yeasts Isolated from many extreme environments.</title>
        <authorList>
            <person name="Coleine C."/>
            <person name="Stajich J.E."/>
            <person name="Selbmann L."/>
        </authorList>
    </citation>
    <scope>NUCLEOTIDE SEQUENCE [LARGE SCALE GENOMIC DNA]</scope>
    <source>
        <strain evidence="6 7">CCFEE 5792</strain>
    </source>
</reference>
<dbReference type="AlphaFoldDB" id="A0AAV9MT54"/>
<organism evidence="6 7">
    <name type="scientific">Exophiala bonariae</name>
    <dbReference type="NCBI Taxonomy" id="1690606"/>
    <lineage>
        <taxon>Eukaryota</taxon>
        <taxon>Fungi</taxon>
        <taxon>Dikarya</taxon>
        <taxon>Ascomycota</taxon>
        <taxon>Pezizomycotina</taxon>
        <taxon>Eurotiomycetes</taxon>
        <taxon>Chaetothyriomycetidae</taxon>
        <taxon>Chaetothyriales</taxon>
        <taxon>Herpotrichiellaceae</taxon>
        <taxon>Exophiala</taxon>
    </lineage>
</organism>
<name>A0AAV9MT54_9EURO</name>
<evidence type="ECO:0000313" key="6">
    <source>
        <dbReference type="EMBL" id="KAK5044575.1"/>
    </source>
</evidence>
<gene>
    <name evidence="6" type="ORF">LTR84_010699</name>
</gene>
<protein>
    <recommendedName>
        <fullName evidence="5">FAD-binding domain-containing protein</fullName>
    </recommendedName>
</protein>
<evidence type="ECO:0000256" key="1">
    <source>
        <dbReference type="ARBA" id="ARBA00022630"/>
    </source>
</evidence>
<evidence type="ECO:0000256" key="4">
    <source>
        <dbReference type="ARBA" id="ARBA00023033"/>
    </source>
</evidence>
<keyword evidence="3" id="KW-0560">Oxidoreductase</keyword>
<dbReference type="GeneID" id="89978855"/>
<dbReference type="GO" id="GO:0004497">
    <property type="term" value="F:monooxygenase activity"/>
    <property type="evidence" value="ECO:0007669"/>
    <property type="project" value="UniProtKB-KW"/>
</dbReference>
<dbReference type="SUPFAM" id="SSF51905">
    <property type="entry name" value="FAD/NAD(P)-binding domain"/>
    <property type="match status" value="1"/>
</dbReference>
<evidence type="ECO:0000259" key="5">
    <source>
        <dbReference type="Pfam" id="PF01494"/>
    </source>
</evidence>
<evidence type="ECO:0000313" key="7">
    <source>
        <dbReference type="Proteomes" id="UP001358417"/>
    </source>
</evidence>
<dbReference type="Gene3D" id="3.50.50.60">
    <property type="entry name" value="FAD/NAD(P)-binding domain"/>
    <property type="match status" value="1"/>
</dbReference>
<dbReference type="PRINTS" id="PR00420">
    <property type="entry name" value="RNGMNOXGNASE"/>
</dbReference>
<dbReference type="InterPro" id="IPR002938">
    <property type="entry name" value="FAD-bd"/>
</dbReference>
<evidence type="ECO:0000256" key="2">
    <source>
        <dbReference type="ARBA" id="ARBA00022827"/>
    </source>
</evidence>
<dbReference type="PANTHER" id="PTHR46972:SF1">
    <property type="entry name" value="FAD DEPENDENT OXIDOREDUCTASE DOMAIN-CONTAINING PROTEIN"/>
    <property type="match status" value="1"/>
</dbReference>
<dbReference type="EMBL" id="JAVRRD010000047">
    <property type="protein sequence ID" value="KAK5044575.1"/>
    <property type="molecule type" value="Genomic_DNA"/>
</dbReference>
<dbReference type="GO" id="GO:0071949">
    <property type="term" value="F:FAD binding"/>
    <property type="evidence" value="ECO:0007669"/>
    <property type="project" value="InterPro"/>
</dbReference>
<keyword evidence="7" id="KW-1185">Reference proteome</keyword>
<dbReference type="PANTHER" id="PTHR46972">
    <property type="entry name" value="MONOOXYGENASE ASQM-RELATED"/>
    <property type="match status" value="1"/>
</dbReference>
<keyword evidence="1" id="KW-0285">Flavoprotein</keyword>
<feature type="domain" description="FAD-binding" evidence="5">
    <location>
        <begin position="5"/>
        <end position="345"/>
    </location>
</feature>
<dbReference type="Pfam" id="PF01494">
    <property type="entry name" value="FAD_binding_3"/>
    <property type="match status" value="1"/>
</dbReference>
<keyword evidence="2" id="KW-0274">FAD</keyword>
<sequence>MPISIAICGAGPAGLTLARLLQISGLDVSVSVYERDASSTSRPSQGGTLDLHPDTGLAALRQAELFHASVQHLRYDGEEMVIADKNATTFIHMKEQPKWAGGKFARPEIDRENLQRILLDSVEASWIHWGKKLEDIEDDTRILRFRDGSTAGPFDLVVGADGAWSKVRHVLSDVRPQYAGVCGFAGLITAPDEVFPHISKQVGQGIYLAISDKRTLTAQRLGDASISVHAWLSREEHYAADLVGTYQYDESKLKQKIMDQYHDWAPELKQWIEVSSKIEARNLYELPVGHTWEHKRGYTLIGDAASLFTPFAGEGVNKAMKDSLVLCDALKDALQDGNGSLENLDMAVQAYETEMFVRAKFWQAETMKNKTHMFGDGGVPDFLAEMTLSVFREVGIDLSKGLWRFLPAHFCARWIATSVQKVGSWRRSIREWFRK</sequence>
<dbReference type="Proteomes" id="UP001358417">
    <property type="component" value="Unassembled WGS sequence"/>
</dbReference>
<evidence type="ECO:0000256" key="3">
    <source>
        <dbReference type="ARBA" id="ARBA00023002"/>
    </source>
</evidence>
<comment type="caution">
    <text evidence="6">The sequence shown here is derived from an EMBL/GenBank/DDBJ whole genome shotgun (WGS) entry which is preliminary data.</text>
</comment>
<proteinExistence type="predicted"/>
<dbReference type="RefSeq" id="XP_064700233.1">
    <property type="nucleotide sequence ID" value="XM_064854234.1"/>
</dbReference>
<accession>A0AAV9MT54</accession>